<evidence type="ECO:0000256" key="5">
    <source>
        <dbReference type="SAM" id="Phobius"/>
    </source>
</evidence>
<feature type="domain" description="Lunapark zinc ribbon" evidence="6">
    <location>
        <begin position="951"/>
        <end position="1001"/>
    </location>
</feature>
<dbReference type="InterPro" id="IPR002885">
    <property type="entry name" value="PPR_rpt"/>
</dbReference>
<feature type="repeat" description="PPR" evidence="3">
    <location>
        <begin position="524"/>
        <end position="558"/>
    </location>
</feature>
<feature type="repeat" description="PPR" evidence="3">
    <location>
        <begin position="422"/>
        <end position="456"/>
    </location>
</feature>
<dbReference type="SUPFAM" id="SSF48452">
    <property type="entry name" value="TPR-like"/>
    <property type="match status" value="1"/>
</dbReference>
<dbReference type="PROSITE" id="PS51375">
    <property type="entry name" value="PPR"/>
    <property type="match status" value="10"/>
</dbReference>
<dbReference type="Pfam" id="PF13041">
    <property type="entry name" value="PPR_2"/>
    <property type="match status" value="3"/>
</dbReference>
<evidence type="ECO:0000256" key="3">
    <source>
        <dbReference type="PROSITE-ProRule" id="PRU00708"/>
    </source>
</evidence>
<feature type="repeat" description="PPR" evidence="3">
    <location>
        <begin position="244"/>
        <end position="278"/>
    </location>
</feature>
<comment type="caution">
    <text evidence="7">The sequence shown here is derived from an EMBL/GenBank/DDBJ whole genome shotgun (WGS) entry which is preliminary data.</text>
</comment>
<feature type="repeat" description="PPR" evidence="3">
    <location>
        <begin position="352"/>
        <end position="386"/>
    </location>
</feature>
<accession>A0AAV7EJY8</accession>
<dbReference type="EMBL" id="JAINDJ010000004">
    <property type="protein sequence ID" value="KAG9448909.1"/>
    <property type="molecule type" value="Genomic_DNA"/>
</dbReference>
<feature type="compositionally biased region" description="Polar residues" evidence="4">
    <location>
        <begin position="1026"/>
        <end position="1038"/>
    </location>
</feature>
<dbReference type="Pfam" id="PF13812">
    <property type="entry name" value="PPR_3"/>
    <property type="match status" value="1"/>
</dbReference>
<dbReference type="AlphaFoldDB" id="A0AAV7EJY8"/>
<feature type="transmembrane region" description="Helical" evidence="5">
    <location>
        <begin position="744"/>
        <end position="764"/>
    </location>
</feature>
<keyword evidence="5" id="KW-0812">Transmembrane</keyword>
<dbReference type="GO" id="GO:0009570">
    <property type="term" value="C:chloroplast stroma"/>
    <property type="evidence" value="ECO:0007669"/>
    <property type="project" value="TreeGrafter"/>
</dbReference>
<feature type="repeat" description="PPR" evidence="3">
    <location>
        <begin position="209"/>
        <end position="243"/>
    </location>
</feature>
<dbReference type="GO" id="GO:0042134">
    <property type="term" value="F:rRNA primary transcript binding"/>
    <property type="evidence" value="ECO:0007669"/>
    <property type="project" value="TreeGrafter"/>
</dbReference>
<dbReference type="Gene3D" id="1.25.40.10">
    <property type="entry name" value="Tetratricopeptide repeat domain"/>
    <property type="match status" value="4"/>
</dbReference>
<comment type="similarity">
    <text evidence="1">Belongs to the PPR family. P subfamily.</text>
</comment>
<evidence type="ECO:0000256" key="2">
    <source>
        <dbReference type="ARBA" id="ARBA00022737"/>
    </source>
</evidence>
<feature type="region of interest" description="Disordered" evidence="4">
    <location>
        <begin position="873"/>
        <end position="915"/>
    </location>
</feature>
<sequence>MQALRVLEGAVSAAYAFPLHALHRNTKPQIVVAASSFPSAPRKKDVWINPNTAAGVPKQQRHRPGHQQYLDHSVDMEQLLSSLGETGDPNQLRCVMSPYKNRQLSLRFMVSVLSRELDWQRSLALLDWMMEEARYSPSIFAYNVVLRNVLRAGQWELAVGLVDEMRATRGLTPDRFTYSTLISYFSKAGLLDTALSWLQQMEQDRVSGDLVLYSNLIDLARKLQDYSKAISIFSRLKRAGITPDIVAYNSMINVYAKAGFFREARQLLDEMRLSGPSAAPDTVSYSTLLGALVEARRFVEALSLFSEMRADPHCALDLTTCNIMIDVYGQLDMVKEADRLFWSMRQMGIEPNVVTYNTMLRVYGEAELFGEAIHLFRLMQRKDIPQNVVTYNTMIKIYGKSLEHEKATNLVQEMQNNGVDPDAITYSTIISIWCKAGKLDRAAMLFQKLRSSGVEIDRVLYQTMIVAYERAGLVGHAKRLLSELKRPDGILPRTAAVTVLAKAGRIEEATWLFRQAVDAGEVKDISVFTCMIELFSKNKKHGNVVEVFEKMRDAGYFPDSETIALVVNAYGKLQQFDMAEAVYSEMQQEGCVFTDQVHFQMLSLLGARRDFKSMDSLFEKLEEDPNINKKDLYLVAAGIYQRANRLDDAARITDRVSVLRGAMAEEVDGSKQEVAAAEVSKAPVELHKTSETTVKRRPGLFSRIWNGLFRKSEDFQKRLQHISKEEAAVHARLQRRAKRWRTTARNIVSLSVVLEVVAVIYAVLTTRTLGLNWKMRALRVLPMFVLPGLSFVIYSSLSSFVRMREKKDQLTLERLRAERKAKIDELKESTGYYTTQQLIHMYDLDPAAKAAAASVLAHKLGAESGLKVRVGDEGNTGLPTGKSNDVQLVPSSGLRNRRHGHSRSSSAGSIATPHLTEGRTQAAGFEENEVGKNQPVVVGHYQQPTSSNGGWLARLAALLVGEDPTQCFALICGNCRMHNGLARKEDFPYITYYCPHCNALNGHSQHQDGAGSGSSSNNVRVVPSSDGGTSTKTHSPSGSEVGAILNTGADDKSRESETPTSQLTTS</sequence>
<keyword evidence="5" id="KW-1133">Transmembrane helix</keyword>
<keyword evidence="8" id="KW-1185">Reference proteome</keyword>
<feature type="compositionally biased region" description="Low complexity" evidence="4">
    <location>
        <begin position="1013"/>
        <end position="1025"/>
    </location>
</feature>
<dbReference type="Proteomes" id="UP000825729">
    <property type="component" value="Unassembled WGS sequence"/>
</dbReference>
<keyword evidence="5" id="KW-0472">Membrane</keyword>
<keyword evidence="2" id="KW-0677">Repeat</keyword>
<evidence type="ECO:0000256" key="1">
    <source>
        <dbReference type="ARBA" id="ARBA00007626"/>
    </source>
</evidence>
<dbReference type="SUPFAM" id="SSF81901">
    <property type="entry name" value="HCP-like"/>
    <property type="match status" value="1"/>
</dbReference>
<feature type="region of interest" description="Disordered" evidence="4">
    <location>
        <begin position="1005"/>
        <end position="1066"/>
    </location>
</feature>
<feature type="repeat" description="PPR" evidence="3">
    <location>
        <begin position="317"/>
        <end position="351"/>
    </location>
</feature>
<evidence type="ECO:0000259" key="6">
    <source>
        <dbReference type="Pfam" id="PF10058"/>
    </source>
</evidence>
<name>A0AAV7EJY8_ARIFI</name>
<dbReference type="InterPro" id="IPR011990">
    <property type="entry name" value="TPR-like_helical_dom_sf"/>
</dbReference>
<dbReference type="PANTHER" id="PTHR47447:SF7">
    <property type="entry name" value="PENTATRICOPEPTIDE REPEAT-CONTAINING PROTEIN"/>
    <property type="match status" value="1"/>
</dbReference>
<feature type="repeat" description="PPR" evidence="3">
    <location>
        <begin position="387"/>
        <end position="421"/>
    </location>
</feature>
<dbReference type="NCBIfam" id="TIGR00756">
    <property type="entry name" value="PPR"/>
    <property type="match status" value="10"/>
</dbReference>
<dbReference type="Pfam" id="PF01535">
    <property type="entry name" value="PPR"/>
    <property type="match status" value="4"/>
</dbReference>
<feature type="compositionally biased region" description="Polar residues" evidence="4">
    <location>
        <begin position="877"/>
        <end position="890"/>
    </location>
</feature>
<dbReference type="FunFam" id="1.25.40.10:FF:000770">
    <property type="entry name" value="pentatricopeptide repeat-containing protein At5g39980, chloroplastic"/>
    <property type="match status" value="1"/>
</dbReference>
<evidence type="ECO:0000313" key="7">
    <source>
        <dbReference type="EMBL" id="KAG9448909.1"/>
    </source>
</evidence>
<protein>
    <recommendedName>
        <fullName evidence="6">Lunapark zinc ribbon domain-containing protein</fullName>
    </recommendedName>
</protein>
<feature type="repeat" description="PPR" evidence="3">
    <location>
        <begin position="559"/>
        <end position="593"/>
    </location>
</feature>
<feature type="repeat" description="PPR" evidence="3">
    <location>
        <begin position="281"/>
        <end position="315"/>
    </location>
</feature>
<evidence type="ECO:0000256" key="4">
    <source>
        <dbReference type="SAM" id="MobiDB-lite"/>
    </source>
</evidence>
<dbReference type="GO" id="GO:0003729">
    <property type="term" value="F:mRNA binding"/>
    <property type="evidence" value="ECO:0007669"/>
    <property type="project" value="TreeGrafter"/>
</dbReference>
<evidence type="ECO:0000313" key="8">
    <source>
        <dbReference type="Proteomes" id="UP000825729"/>
    </source>
</evidence>
<dbReference type="Pfam" id="PF10058">
    <property type="entry name" value="Zn_ribbon_10"/>
    <property type="match status" value="1"/>
</dbReference>
<gene>
    <name evidence="7" type="ORF">H6P81_008874</name>
</gene>
<dbReference type="PANTHER" id="PTHR47447">
    <property type="entry name" value="OS03G0856100 PROTEIN"/>
    <property type="match status" value="1"/>
</dbReference>
<organism evidence="7 8">
    <name type="scientific">Aristolochia fimbriata</name>
    <name type="common">White veined hardy Dutchman's pipe vine</name>
    <dbReference type="NCBI Taxonomy" id="158543"/>
    <lineage>
        <taxon>Eukaryota</taxon>
        <taxon>Viridiplantae</taxon>
        <taxon>Streptophyta</taxon>
        <taxon>Embryophyta</taxon>
        <taxon>Tracheophyta</taxon>
        <taxon>Spermatophyta</taxon>
        <taxon>Magnoliopsida</taxon>
        <taxon>Magnoliidae</taxon>
        <taxon>Piperales</taxon>
        <taxon>Aristolochiaceae</taxon>
        <taxon>Aristolochia</taxon>
    </lineage>
</organism>
<dbReference type="InterPro" id="IPR019273">
    <property type="entry name" value="Lunapark_Znf"/>
</dbReference>
<dbReference type="GO" id="GO:0045727">
    <property type="term" value="P:positive regulation of translation"/>
    <property type="evidence" value="ECO:0007669"/>
    <property type="project" value="TreeGrafter"/>
</dbReference>
<reference evidence="7 8" key="1">
    <citation type="submission" date="2021-07" db="EMBL/GenBank/DDBJ databases">
        <title>The Aristolochia fimbriata genome: insights into angiosperm evolution, floral development and chemical biosynthesis.</title>
        <authorList>
            <person name="Jiao Y."/>
        </authorList>
    </citation>
    <scope>NUCLEOTIDE SEQUENCE [LARGE SCALE GENOMIC DNA]</scope>
    <source>
        <strain evidence="7">IBCAS-2021</strain>
        <tissue evidence="7">Leaf</tissue>
    </source>
</reference>
<feature type="transmembrane region" description="Helical" evidence="5">
    <location>
        <begin position="776"/>
        <end position="797"/>
    </location>
</feature>
<proteinExistence type="inferred from homology"/>
<feature type="repeat" description="PPR" evidence="3">
    <location>
        <begin position="174"/>
        <end position="208"/>
    </location>
</feature>